<keyword evidence="3" id="KW-1185">Reference proteome</keyword>
<dbReference type="PANTHER" id="PTHR45835">
    <property type="entry name" value="YALI0A06105P"/>
    <property type="match status" value="1"/>
</dbReference>
<evidence type="ECO:0000259" key="1">
    <source>
        <dbReference type="Pfam" id="PF17921"/>
    </source>
</evidence>
<dbReference type="PANTHER" id="PTHR45835:SF99">
    <property type="entry name" value="CHROMO DOMAIN-CONTAINING PROTEIN-RELATED"/>
    <property type="match status" value="1"/>
</dbReference>
<dbReference type="InterPro" id="IPR041588">
    <property type="entry name" value="Integrase_H2C2"/>
</dbReference>
<dbReference type="InterPro" id="IPR012337">
    <property type="entry name" value="RNaseH-like_sf"/>
</dbReference>
<dbReference type="EMBL" id="JABTTQ020000003">
    <property type="protein sequence ID" value="KAK6160533.1"/>
    <property type="molecule type" value="Genomic_DNA"/>
</dbReference>
<dbReference type="SUPFAM" id="SSF53098">
    <property type="entry name" value="Ribonuclease H-like"/>
    <property type="match status" value="1"/>
</dbReference>
<sequence length="193" mass="22858">MYKDLKRSYWWVNMKHQVAEFVARCLTCQRVKAEHQRPSGLLQPLRIPKWKWEHITMDFVTDLPRTRGGHDAIWVVVERLTKSAHFLPIKKIDSLQKLAQIYQASIKMVPYETLYGRKCRSPIHWEEVGERRVLVPKNLERKVGVVTKIRERIKAAQDRQKSYADNTRKDLRFEVGDKVFFKIAPMKGVIRFG</sequence>
<proteinExistence type="predicted"/>
<comment type="caution">
    <text evidence="2">The sequence shown here is derived from an EMBL/GenBank/DDBJ whole genome shotgun (WGS) entry which is preliminary data.</text>
</comment>
<name>A0ABR0XMY2_REHGL</name>
<organism evidence="2 3">
    <name type="scientific">Rehmannia glutinosa</name>
    <name type="common">Chinese foxglove</name>
    <dbReference type="NCBI Taxonomy" id="99300"/>
    <lineage>
        <taxon>Eukaryota</taxon>
        <taxon>Viridiplantae</taxon>
        <taxon>Streptophyta</taxon>
        <taxon>Embryophyta</taxon>
        <taxon>Tracheophyta</taxon>
        <taxon>Spermatophyta</taxon>
        <taxon>Magnoliopsida</taxon>
        <taxon>eudicotyledons</taxon>
        <taxon>Gunneridae</taxon>
        <taxon>Pentapetalae</taxon>
        <taxon>asterids</taxon>
        <taxon>lamiids</taxon>
        <taxon>Lamiales</taxon>
        <taxon>Orobanchaceae</taxon>
        <taxon>Rehmannieae</taxon>
        <taxon>Rehmannia</taxon>
    </lineage>
</organism>
<dbReference type="InterPro" id="IPR036397">
    <property type="entry name" value="RNaseH_sf"/>
</dbReference>
<dbReference type="Gene3D" id="3.30.420.10">
    <property type="entry name" value="Ribonuclease H-like superfamily/Ribonuclease H"/>
    <property type="match status" value="1"/>
</dbReference>
<dbReference type="Gene3D" id="1.10.340.70">
    <property type="match status" value="1"/>
</dbReference>
<reference evidence="2 3" key="1">
    <citation type="journal article" date="2021" name="Comput. Struct. Biotechnol. J.">
        <title>De novo genome assembly of the potent medicinal plant Rehmannia glutinosa using nanopore technology.</title>
        <authorList>
            <person name="Ma L."/>
            <person name="Dong C."/>
            <person name="Song C."/>
            <person name="Wang X."/>
            <person name="Zheng X."/>
            <person name="Niu Y."/>
            <person name="Chen S."/>
            <person name="Feng W."/>
        </authorList>
    </citation>
    <scope>NUCLEOTIDE SEQUENCE [LARGE SCALE GENOMIC DNA]</scope>
    <source>
        <strain evidence="2">DH-2019</strain>
    </source>
</reference>
<evidence type="ECO:0000313" key="3">
    <source>
        <dbReference type="Proteomes" id="UP001318860"/>
    </source>
</evidence>
<feature type="domain" description="Integrase zinc-binding" evidence="1">
    <location>
        <begin position="1"/>
        <end position="33"/>
    </location>
</feature>
<dbReference type="Pfam" id="PF17921">
    <property type="entry name" value="Integrase_H2C2"/>
    <property type="match status" value="1"/>
</dbReference>
<dbReference type="Proteomes" id="UP001318860">
    <property type="component" value="Unassembled WGS sequence"/>
</dbReference>
<protein>
    <recommendedName>
        <fullName evidence="1">Integrase zinc-binding domain-containing protein</fullName>
    </recommendedName>
</protein>
<accession>A0ABR0XMY2</accession>
<evidence type="ECO:0000313" key="2">
    <source>
        <dbReference type="EMBL" id="KAK6160533.1"/>
    </source>
</evidence>
<gene>
    <name evidence="2" type="ORF">DH2020_003914</name>
</gene>